<evidence type="ECO:0000313" key="2">
    <source>
        <dbReference type="EMBL" id="KAG0713578.1"/>
    </source>
</evidence>
<feature type="region of interest" description="Disordered" evidence="1">
    <location>
        <begin position="1"/>
        <end position="30"/>
    </location>
</feature>
<evidence type="ECO:0000313" key="3">
    <source>
        <dbReference type="Proteomes" id="UP000770661"/>
    </source>
</evidence>
<accession>A0A8J4XSY2</accession>
<reference evidence="2" key="1">
    <citation type="submission" date="2020-07" db="EMBL/GenBank/DDBJ databases">
        <title>The High-quality genome of the commercially important snow crab, Chionoecetes opilio.</title>
        <authorList>
            <person name="Jeong J.-H."/>
            <person name="Ryu S."/>
        </authorList>
    </citation>
    <scope>NUCLEOTIDE SEQUENCE</scope>
    <source>
        <strain evidence="2">MADBK_172401_WGS</strain>
        <tissue evidence="2">Digestive gland</tissue>
    </source>
</reference>
<evidence type="ECO:0000256" key="1">
    <source>
        <dbReference type="SAM" id="MobiDB-lite"/>
    </source>
</evidence>
<gene>
    <name evidence="2" type="ORF">GWK47_015900</name>
</gene>
<proteinExistence type="predicted"/>
<organism evidence="2 3">
    <name type="scientific">Chionoecetes opilio</name>
    <name type="common">Atlantic snow crab</name>
    <name type="synonym">Cancer opilio</name>
    <dbReference type="NCBI Taxonomy" id="41210"/>
    <lineage>
        <taxon>Eukaryota</taxon>
        <taxon>Metazoa</taxon>
        <taxon>Ecdysozoa</taxon>
        <taxon>Arthropoda</taxon>
        <taxon>Crustacea</taxon>
        <taxon>Multicrustacea</taxon>
        <taxon>Malacostraca</taxon>
        <taxon>Eumalacostraca</taxon>
        <taxon>Eucarida</taxon>
        <taxon>Decapoda</taxon>
        <taxon>Pleocyemata</taxon>
        <taxon>Brachyura</taxon>
        <taxon>Eubrachyura</taxon>
        <taxon>Majoidea</taxon>
        <taxon>Majidae</taxon>
        <taxon>Chionoecetes</taxon>
    </lineage>
</organism>
<dbReference type="Proteomes" id="UP000770661">
    <property type="component" value="Unassembled WGS sequence"/>
</dbReference>
<comment type="caution">
    <text evidence="2">The sequence shown here is derived from an EMBL/GenBank/DDBJ whole genome shotgun (WGS) entry which is preliminary data.</text>
</comment>
<feature type="compositionally biased region" description="Polar residues" evidence="1">
    <location>
        <begin position="85"/>
        <end position="94"/>
    </location>
</feature>
<dbReference type="OrthoDB" id="10065625at2759"/>
<feature type="region of interest" description="Disordered" evidence="1">
    <location>
        <begin position="83"/>
        <end position="102"/>
    </location>
</feature>
<keyword evidence="3" id="KW-1185">Reference proteome</keyword>
<feature type="compositionally biased region" description="Polar residues" evidence="1">
    <location>
        <begin position="21"/>
        <end position="30"/>
    </location>
</feature>
<protein>
    <submittedName>
        <fullName evidence="2">Uncharacterized protein</fullName>
    </submittedName>
</protein>
<sequence>MLHLTRTTSRQDPRVVDQRQHFQQATPSNARVPQGSVLWHLLGMSISMTSSRLIPGPQAYDETWPSPCDRRDWQGHGFIVPPHQPAQNWTTSSPGVGEAGQLWPPDKKTRPLLYLPRQDIANCLAPDIRLEGRSLPLQRPFSILGVEFDAGDLTFQQSCQESC</sequence>
<dbReference type="EMBL" id="JACEEZ010021333">
    <property type="protein sequence ID" value="KAG0713578.1"/>
    <property type="molecule type" value="Genomic_DNA"/>
</dbReference>
<name>A0A8J4XSY2_CHIOP</name>
<feature type="compositionally biased region" description="Basic and acidic residues" evidence="1">
    <location>
        <begin position="9"/>
        <end position="20"/>
    </location>
</feature>
<dbReference type="AlphaFoldDB" id="A0A8J4XSY2"/>